<organism evidence="5 6">
    <name type="scientific">Arachnia rubra</name>
    <dbReference type="NCBI Taxonomy" id="1547448"/>
    <lineage>
        <taxon>Bacteria</taxon>
        <taxon>Bacillati</taxon>
        <taxon>Actinomycetota</taxon>
        <taxon>Actinomycetes</taxon>
        <taxon>Propionibacteriales</taxon>
        <taxon>Propionibacteriaceae</taxon>
        <taxon>Arachnia</taxon>
    </lineage>
</organism>
<reference evidence="5 6" key="1">
    <citation type="submission" date="2021-03" db="EMBL/GenBank/DDBJ databases">
        <title>Human Oral Microbial Genomes.</title>
        <authorList>
            <person name="Johnston C.D."/>
            <person name="Chen T."/>
            <person name="Dewhirst F.E."/>
        </authorList>
    </citation>
    <scope>NUCLEOTIDE SEQUENCE [LARGE SCALE GENOMIC DNA]</scope>
    <source>
        <strain evidence="5 6">DSMZ 100122</strain>
    </source>
</reference>
<evidence type="ECO:0000256" key="2">
    <source>
        <dbReference type="ARBA" id="ARBA00007639"/>
    </source>
</evidence>
<evidence type="ECO:0000313" key="5">
    <source>
        <dbReference type="EMBL" id="QUC08525.1"/>
    </source>
</evidence>
<comment type="similarity">
    <text evidence="2">Belongs to the bacterial solute-binding protein 2 family.</text>
</comment>
<name>A0ABX7Y5P7_9ACTN</name>
<accession>A0ABX7Y5P7</accession>
<dbReference type="PANTHER" id="PTHR46847:SF1">
    <property type="entry name" value="D-ALLOSE-BINDING PERIPLASMIC PROTEIN-RELATED"/>
    <property type="match status" value="1"/>
</dbReference>
<dbReference type="CDD" id="cd06301">
    <property type="entry name" value="PBP1_rhizopine_binding-like"/>
    <property type="match status" value="1"/>
</dbReference>
<dbReference type="SUPFAM" id="SSF53822">
    <property type="entry name" value="Periplasmic binding protein-like I"/>
    <property type="match status" value="1"/>
</dbReference>
<evidence type="ECO:0000313" key="6">
    <source>
        <dbReference type="Proteomes" id="UP000678513"/>
    </source>
</evidence>
<protein>
    <submittedName>
        <fullName evidence="5">Sugar ABC transporter substrate-binding protein</fullName>
    </submittedName>
</protein>
<dbReference type="InterPro" id="IPR025997">
    <property type="entry name" value="SBP_2_dom"/>
</dbReference>
<evidence type="ECO:0000256" key="1">
    <source>
        <dbReference type="ARBA" id="ARBA00004196"/>
    </source>
</evidence>
<evidence type="ECO:0000256" key="3">
    <source>
        <dbReference type="ARBA" id="ARBA00022729"/>
    </source>
</evidence>
<dbReference type="Proteomes" id="UP000678513">
    <property type="component" value="Chromosome"/>
</dbReference>
<keyword evidence="3" id="KW-0732">Signal</keyword>
<keyword evidence="6" id="KW-1185">Reference proteome</keyword>
<sequence length="336" mass="35492">MKPVPKLAALAMGAVLVLTGCGMTTDGVAGADGEPGAVTTQDYQPSEVVKPKNGKKLKIGASFPVLDQFLQNVENAIKARGKEAGVEVSTDSAQEKAEVQLSQIENMISSGVDALIVLPQDTATTAPITQRAKEAGIPLVYVNRRPQQLPTGVPYVGSDSLIAGRMEMEALAKLTDYKGNVAILQGDATQEAAQLRTQGCKEIVAEHPEMKVVSEQTGLWMRDKGLAITENWLQSGQQIDIICSNNDEMALGAIQAFTNAGKLDQVHIGGVDATPDALGAMSAGKLDITVFQDAKGQGKAGVDTAIRLVNGEEVPGVINVPYQLVTPENMAEFQNR</sequence>
<evidence type="ECO:0000259" key="4">
    <source>
        <dbReference type="Pfam" id="PF13407"/>
    </source>
</evidence>
<dbReference type="PANTHER" id="PTHR46847">
    <property type="entry name" value="D-ALLOSE-BINDING PERIPLASMIC PROTEIN-RELATED"/>
    <property type="match status" value="1"/>
</dbReference>
<feature type="domain" description="Periplasmic binding protein" evidence="4">
    <location>
        <begin position="67"/>
        <end position="313"/>
    </location>
</feature>
<dbReference type="EMBL" id="CP072384">
    <property type="protein sequence ID" value="QUC08525.1"/>
    <property type="molecule type" value="Genomic_DNA"/>
</dbReference>
<dbReference type="RefSeq" id="WP_212324551.1">
    <property type="nucleotide sequence ID" value="NZ_AP024463.1"/>
</dbReference>
<dbReference type="InterPro" id="IPR028082">
    <property type="entry name" value="Peripla_BP_I"/>
</dbReference>
<gene>
    <name evidence="5" type="ORF">J5A65_01890</name>
</gene>
<dbReference type="Gene3D" id="3.40.50.2300">
    <property type="match status" value="2"/>
</dbReference>
<dbReference type="PROSITE" id="PS51257">
    <property type="entry name" value="PROKAR_LIPOPROTEIN"/>
    <property type="match status" value="1"/>
</dbReference>
<proteinExistence type="inferred from homology"/>
<dbReference type="Pfam" id="PF13407">
    <property type="entry name" value="Peripla_BP_4"/>
    <property type="match status" value="1"/>
</dbReference>
<comment type="subcellular location">
    <subcellularLocation>
        <location evidence="1">Cell envelope</location>
    </subcellularLocation>
</comment>